<accession>A0A370G9I3</accession>
<comment type="similarity">
    <text evidence="6">Belongs to the TVP38/TMEM64 family.</text>
</comment>
<dbReference type="RefSeq" id="WP_114725981.1">
    <property type="nucleotide sequence ID" value="NZ_BJMI01000007.1"/>
</dbReference>
<dbReference type="Proteomes" id="UP000254958">
    <property type="component" value="Unassembled WGS sequence"/>
</dbReference>
<feature type="region of interest" description="Disordered" evidence="7">
    <location>
        <begin position="223"/>
        <end position="245"/>
    </location>
</feature>
<dbReference type="EMBL" id="JABEQI010000001">
    <property type="protein sequence ID" value="MBB2185055.1"/>
    <property type="molecule type" value="Genomic_DNA"/>
</dbReference>
<reference evidence="10 11" key="1">
    <citation type="submission" date="2018-07" db="EMBL/GenBank/DDBJ databases">
        <title>Genomic Encyclopedia of Type Strains, Phase IV (KMG-IV): sequencing the most valuable type-strain genomes for metagenomic binning, comparative biology and taxonomic classification.</title>
        <authorList>
            <person name="Goeker M."/>
        </authorList>
    </citation>
    <scope>NUCLEOTIDE SEQUENCE [LARGE SCALE GENOMIC DNA]</scope>
    <source>
        <strain evidence="10 11">DSM 5603</strain>
    </source>
</reference>
<evidence type="ECO:0000259" key="8">
    <source>
        <dbReference type="Pfam" id="PF09335"/>
    </source>
</evidence>
<dbReference type="PANTHER" id="PTHR12677">
    <property type="entry name" value="GOLGI APPARATUS MEMBRANE PROTEIN TVP38-RELATED"/>
    <property type="match status" value="1"/>
</dbReference>
<comment type="caution">
    <text evidence="6">Lacks conserved residue(s) required for the propagation of feature annotation.</text>
</comment>
<evidence type="ECO:0000256" key="1">
    <source>
        <dbReference type="ARBA" id="ARBA00004651"/>
    </source>
</evidence>
<dbReference type="InterPro" id="IPR032816">
    <property type="entry name" value="VTT_dom"/>
</dbReference>
<evidence type="ECO:0000256" key="2">
    <source>
        <dbReference type="ARBA" id="ARBA00022475"/>
    </source>
</evidence>
<organism evidence="10 11">
    <name type="scientific">Gluconacetobacter liquefaciens</name>
    <name type="common">Acetobacter liquefaciens</name>
    <dbReference type="NCBI Taxonomy" id="89584"/>
    <lineage>
        <taxon>Bacteria</taxon>
        <taxon>Pseudomonadati</taxon>
        <taxon>Pseudomonadota</taxon>
        <taxon>Alphaproteobacteria</taxon>
        <taxon>Acetobacterales</taxon>
        <taxon>Acetobacteraceae</taxon>
        <taxon>Gluconacetobacter</taxon>
    </lineage>
</organism>
<evidence type="ECO:0000256" key="6">
    <source>
        <dbReference type="RuleBase" id="RU366058"/>
    </source>
</evidence>
<keyword evidence="11" id="KW-1185">Reference proteome</keyword>
<feature type="transmembrane region" description="Helical" evidence="6">
    <location>
        <begin position="18"/>
        <end position="38"/>
    </location>
</feature>
<keyword evidence="2 6" id="KW-1003">Cell membrane</keyword>
<protein>
    <recommendedName>
        <fullName evidence="6">TVP38/TMEM64 family membrane protein</fullName>
    </recommendedName>
</protein>
<evidence type="ECO:0000256" key="7">
    <source>
        <dbReference type="SAM" id="MobiDB-lite"/>
    </source>
</evidence>
<dbReference type="GO" id="GO:0005886">
    <property type="term" value="C:plasma membrane"/>
    <property type="evidence" value="ECO:0007669"/>
    <property type="project" value="UniProtKB-SubCell"/>
</dbReference>
<keyword evidence="4 6" id="KW-1133">Transmembrane helix</keyword>
<dbReference type="OrthoDB" id="7348996at2"/>
<evidence type="ECO:0000256" key="4">
    <source>
        <dbReference type="ARBA" id="ARBA00022989"/>
    </source>
</evidence>
<keyword evidence="5 6" id="KW-0472">Membrane</keyword>
<sequence length="245" mass="25004">MTERAVIDPPRGGGLAVLARPALMVAACIAVGLALRYAPGLRGMLGDTALLRDGMAGRLVFLLVGSAICAVGLPRQLVCFAAGVAYGAPEGIVLASLATLAGAAGGFGWARGVGRASVRRRLAGRLARLDGFVTAHPFTAILTIRLLPVGSALMLNLLAGVSGAGFVPFMLATLLGSLPQTVVFVLLGGGARIGHGWQVGLAAVLFAGSGALGLWLARRMASRDAGPEERAPEERALEERAPRVP</sequence>
<feature type="domain" description="VTT" evidence="8">
    <location>
        <begin position="73"/>
        <end position="188"/>
    </location>
</feature>
<dbReference type="PANTHER" id="PTHR12677:SF59">
    <property type="entry name" value="GOLGI APPARATUS MEMBRANE PROTEIN TVP38-RELATED"/>
    <property type="match status" value="1"/>
</dbReference>
<evidence type="ECO:0000313" key="12">
    <source>
        <dbReference type="Proteomes" id="UP000562982"/>
    </source>
</evidence>
<dbReference type="EMBL" id="QQAW01000001">
    <property type="protein sequence ID" value="RDI40485.1"/>
    <property type="molecule type" value="Genomic_DNA"/>
</dbReference>
<dbReference type="InterPro" id="IPR015414">
    <property type="entry name" value="TMEM64"/>
</dbReference>
<dbReference type="Pfam" id="PF09335">
    <property type="entry name" value="VTT_dom"/>
    <property type="match status" value="1"/>
</dbReference>
<reference evidence="9 12" key="2">
    <citation type="submission" date="2020-04" db="EMBL/GenBank/DDBJ databases">
        <title>Description of novel Gluconacetobacter.</title>
        <authorList>
            <person name="Sombolestani A."/>
        </authorList>
    </citation>
    <scope>NUCLEOTIDE SEQUENCE [LARGE SCALE GENOMIC DNA]</scope>
    <source>
        <strain evidence="9 12">LMG 1382</strain>
    </source>
</reference>
<name>A0A370G9I3_GLULI</name>
<gene>
    <name evidence="10" type="ORF">C7453_101279</name>
    <name evidence="9" type="ORF">HLH32_01380</name>
</gene>
<comment type="subcellular location">
    <subcellularLocation>
        <location evidence="1 6">Cell membrane</location>
        <topology evidence="1 6">Multi-pass membrane protein</topology>
    </subcellularLocation>
</comment>
<dbReference type="Proteomes" id="UP000562982">
    <property type="component" value="Unassembled WGS sequence"/>
</dbReference>
<feature type="transmembrane region" description="Helical" evidence="6">
    <location>
        <begin position="92"/>
        <end position="110"/>
    </location>
</feature>
<feature type="transmembrane region" description="Helical" evidence="6">
    <location>
        <begin position="59"/>
        <end position="86"/>
    </location>
</feature>
<evidence type="ECO:0000313" key="10">
    <source>
        <dbReference type="EMBL" id="RDI40485.1"/>
    </source>
</evidence>
<evidence type="ECO:0000256" key="5">
    <source>
        <dbReference type="ARBA" id="ARBA00023136"/>
    </source>
</evidence>
<proteinExistence type="inferred from homology"/>
<feature type="transmembrane region" description="Helical" evidence="6">
    <location>
        <begin position="199"/>
        <end position="217"/>
    </location>
</feature>
<dbReference type="AlphaFoldDB" id="A0A370G9I3"/>
<evidence type="ECO:0000313" key="11">
    <source>
        <dbReference type="Proteomes" id="UP000254958"/>
    </source>
</evidence>
<evidence type="ECO:0000256" key="3">
    <source>
        <dbReference type="ARBA" id="ARBA00022692"/>
    </source>
</evidence>
<keyword evidence="3 6" id="KW-0812">Transmembrane</keyword>
<comment type="caution">
    <text evidence="10">The sequence shown here is derived from an EMBL/GenBank/DDBJ whole genome shotgun (WGS) entry which is preliminary data.</text>
</comment>
<evidence type="ECO:0000313" key="9">
    <source>
        <dbReference type="EMBL" id="MBB2185055.1"/>
    </source>
</evidence>